<dbReference type="Pfam" id="PF13560">
    <property type="entry name" value="HTH_31"/>
    <property type="match status" value="1"/>
</dbReference>
<gene>
    <name evidence="2" type="ORF">NWFMUON74_49920</name>
</gene>
<dbReference type="Gene3D" id="1.25.40.10">
    <property type="entry name" value="Tetratricopeptide repeat domain"/>
    <property type="match status" value="1"/>
</dbReference>
<dbReference type="KEGG" id="nwl:NWFMUON74_49920"/>
<evidence type="ECO:0000259" key="1">
    <source>
        <dbReference type="PROSITE" id="PS50943"/>
    </source>
</evidence>
<dbReference type="PROSITE" id="PS50943">
    <property type="entry name" value="HTH_CROC1"/>
    <property type="match status" value="1"/>
</dbReference>
<dbReference type="AlphaFoldDB" id="A0A7G1KQ30"/>
<dbReference type="GO" id="GO:0003677">
    <property type="term" value="F:DNA binding"/>
    <property type="evidence" value="ECO:0007669"/>
    <property type="project" value="InterPro"/>
</dbReference>
<evidence type="ECO:0000313" key="2">
    <source>
        <dbReference type="EMBL" id="BCK57220.1"/>
    </source>
</evidence>
<proteinExistence type="predicted"/>
<dbReference type="InterPro" id="IPR001387">
    <property type="entry name" value="Cro/C1-type_HTH"/>
</dbReference>
<dbReference type="CDD" id="cd00093">
    <property type="entry name" value="HTH_XRE"/>
    <property type="match status" value="1"/>
</dbReference>
<dbReference type="InterPro" id="IPR010982">
    <property type="entry name" value="Lambda_DNA-bd_dom_sf"/>
</dbReference>
<keyword evidence="3" id="KW-1185">Reference proteome</keyword>
<evidence type="ECO:0000313" key="3">
    <source>
        <dbReference type="Proteomes" id="UP000516173"/>
    </source>
</evidence>
<name>A0A7G1KQ30_9NOCA</name>
<sequence length="391" mass="42587">MTTTGERIAAERKLAGLKQIQLAQRTNYSLSMIRAVEQGREPASAAFIAAAAKALHVEPEYLTQTPFYDVLEQDGPLEGIAELRSILAEGAYVRPVEPTPIAELTTEMQGVDTAYRNDKGRIALQRIPPLIRQLYGALHAARTDSERGRVYTLLSAAYVTTERLCRRFGFTALAPVVLDRLEWAAEGADDPLYVAQAKVKRARILMYHNANDVGLRLVEDGLDLIEGNTERANAVRGYAHLCGAIVAARGFNADTAVAHIESARRLACGFDRESDLYGTLFGPANVGIHSVAVELESGNPDKAARTGAALTLPDEIAPPRAGHHWQDVARAWLLVGQPDKALHSLNLARRIAPQQTRLHPSVRETLHGIASAQRRQSETLVSFASWAGVAL</sequence>
<dbReference type="SMART" id="SM00530">
    <property type="entry name" value="HTH_XRE"/>
    <property type="match status" value="1"/>
</dbReference>
<reference evidence="2 3" key="1">
    <citation type="submission" date="2020-08" db="EMBL/GenBank/DDBJ databases">
        <title>Genome Sequencing of Nocardia wallacei strain FMUON74 and assembly.</title>
        <authorList>
            <person name="Toyokawa M."/>
            <person name="Uesaka K."/>
        </authorList>
    </citation>
    <scope>NUCLEOTIDE SEQUENCE [LARGE SCALE GENOMIC DNA]</scope>
    <source>
        <strain evidence="2 3">FMUON74</strain>
    </source>
</reference>
<feature type="domain" description="HTH cro/C1-type" evidence="1">
    <location>
        <begin position="8"/>
        <end position="62"/>
    </location>
</feature>
<dbReference type="SUPFAM" id="SSF47413">
    <property type="entry name" value="lambda repressor-like DNA-binding domains"/>
    <property type="match status" value="1"/>
</dbReference>
<organism evidence="2 3">
    <name type="scientific">Nocardia wallacei</name>
    <dbReference type="NCBI Taxonomy" id="480035"/>
    <lineage>
        <taxon>Bacteria</taxon>
        <taxon>Bacillati</taxon>
        <taxon>Actinomycetota</taxon>
        <taxon>Actinomycetes</taxon>
        <taxon>Mycobacteriales</taxon>
        <taxon>Nocardiaceae</taxon>
        <taxon>Nocardia</taxon>
    </lineage>
</organism>
<dbReference type="InterPro" id="IPR011990">
    <property type="entry name" value="TPR-like_helical_dom_sf"/>
</dbReference>
<dbReference type="Proteomes" id="UP000516173">
    <property type="component" value="Chromosome"/>
</dbReference>
<accession>A0A7G1KQ30</accession>
<protein>
    <submittedName>
        <fullName evidence="2">Transcriptional regulator</fullName>
    </submittedName>
</protein>
<dbReference type="Gene3D" id="1.10.260.40">
    <property type="entry name" value="lambda repressor-like DNA-binding domains"/>
    <property type="match status" value="1"/>
</dbReference>
<dbReference type="EMBL" id="AP023396">
    <property type="protein sequence ID" value="BCK57220.1"/>
    <property type="molecule type" value="Genomic_DNA"/>
</dbReference>